<feature type="non-terminal residue" evidence="6">
    <location>
        <position position="1"/>
    </location>
</feature>
<dbReference type="GO" id="GO:0007189">
    <property type="term" value="P:adenylate cyclase-activating G protein-coupled receptor signaling pathway"/>
    <property type="evidence" value="ECO:0007669"/>
    <property type="project" value="TreeGrafter"/>
</dbReference>
<feature type="transmembrane region" description="Helical" evidence="5">
    <location>
        <begin position="190"/>
        <end position="210"/>
    </location>
</feature>
<dbReference type="EMBL" id="JAGHQM010002423">
    <property type="protein sequence ID" value="KAH0548675.1"/>
    <property type="molecule type" value="Genomic_DNA"/>
</dbReference>
<comment type="subcellular location">
    <subcellularLocation>
        <location evidence="1">Membrane</location>
        <topology evidence="1">Multi-pass membrane protein</topology>
    </subcellularLocation>
</comment>
<organism evidence="6 7">
    <name type="scientific">Trichoglossum hirsutum</name>
    <dbReference type="NCBI Taxonomy" id="265104"/>
    <lineage>
        <taxon>Eukaryota</taxon>
        <taxon>Fungi</taxon>
        <taxon>Dikarya</taxon>
        <taxon>Ascomycota</taxon>
        <taxon>Pezizomycotina</taxon>
        <taxon>Geoglossomycetes</taxon>
        <taxon>Geoglossales</taxon>
        <taxon>Geoglossaceae</taxon>
        <taxon>Trichoglossum</taxon>
    </lineage>
</organism>
<protein>
    <recommendedName>
        <fullName evidence="8">G-protein coupled receptors family 2 profile 2 domain-containing protein</fullName>
    </recommendedName>
</protein>
<keyword evidence="3 5" id="KW-1133">Transmembrane helix</keyword>
<sequence>LFIETKARGKVYGPATLWCWINPKWDVLRVATFYGPVWVVVMFTVFIYILAGREIYQKRRQLRKFSHPGPLEIVDNPFVSTKTTKIEVTSEPAESRNPSITSLKPPNQDAIRVLPSRAYMEYSITIESGANAPKSPRIERPRTALDANTAAWGYTRIAFLFFLALLITWVPSSFNRVYSLVHPEKTNFPLNFVASLVLPLQGFWNGLIYFTTSLNASRNLWSDFSNKIRNKIRPGSAPRPDSSDNRSMDINLQSRHRKGNFESDSQRSFACSPDIMGRRDLEFNESPRSFSGGYLGNI</sequence>
<dbReference type="AlphaFoldDB" id="A0A9P8L2D1"/>
<reference evidence="6" key="1">
    <citation type="submission" date="2021-03" db="EMBL/GenBank/DDBJ databases">
        <title>Comparative genomics and phylogenomic investigation of the class Geoglossomycetes provide insights into ecological specialization and systematics.</title>
        <authorList>
            <person name="Melie T."/>
            <person name="Pirro S."/>
            <person name="Miller A.N."/>
            <person name="Quandt A."/>
        </authorList>
    </citation>
    <scope>NUCLEOTIDE SEQUENCE</scope>
    <source>
        <strain evidence="6">CAQ_001_2017</strain>
    </source>
</reference>
<evidence type="ECO:0000313" key="6">
    <source>
        <dbReference type="EMBL" id="KAH0548675.1"/>
    </source>
</evidence>
<dbReference type="SUPFAM" id="SSF81321">
    <property type="entry name" value="Family A G protein-coupled receptor-like"/>
    <property type="match status" value="1"/>
</dbReference>
<evidence type="ECO:0000256" key="5">
    <source>
        <dbReference type="SAM" id="Phobius"/>
    </source>
</evidence>
<proteinExistence type="predicted"/>
<accession>A0A9P8L2D1</accession>
<dbReference type="PANTHER" id="PTHR23112">
    <property type="entry name" value="G PROTEIN-COUPLED RECEPTOR 157-RELATED"/>
    <property type="match status" value="1"/>
</dbReference>
<keyword evidence="7" id="KW-1185">Reference proteome</keyword>
<evidence type="ECO:0000256" key="4">
    <source>
        <dbReference type="ARBA" id="ARBA00023136"/>
    </source>
</evidence>
<dbReference type="PANTHER" id="PTHR23112:SF0">
    <property type="entry name" value="TRANSMEMBRANE PROTEIN 116"/>
    <property type="match status" value="1"/>
</dbReference>
<dbReference type="GO" id="GO:0005886">
    <property type="term" value="C:plasma membrane"/>
    <property type="evidence" value="ECO:0007669"/>
    <property type="project" value="TreeGrafter"/>
</dbReference>
<gene>
    <name evidence="6" type="ORF">GP486_007781</name>
</gene>
<dbReference type="Proteomes" id="UP000750711">
    <property type="component" value="Unassembled WGS sequence"/>
</dbReference>
<evidence type="ECO:0000256" key="3">
    <source>
        <dbReference type="ARBA" id="ARBA00022989"/>
    </source>
</evidence>
<keyword evidence="4 5" id="KW-0472">Membrane</keyword>
<evidence type="ECO:0000256" key="1">
    <source>
        <dbReference type="ARBA" id="ARBA00004141"/>
    </source>
</evidence>
<dbReference type="GO" id="GO:0004930">
    <property type="term" value="F:G protein-coupled receptor activity"/>
    <property type="evidence" value="ECO:0007669"/>
    <property type="project" value="TreeGrafter"/>
</dbReference>
<comment type="caution">
    <text evidence="6">The sequence shown here is derived from an EMBL/GenBank/DDBJ whole genome shotgun (WGS) entry which is preliminary data.</text>
</comment>
<evidence type="ECO:0000256" key="2">
    <source>
        <dbReference type="ARBA" id="ARBA00022692"/>
    </source>
</evidence>
<evidence type="ECO:0008006" key="8">
    <source>
        <dbReference type="Google" id="ProtNLM"/>
    </source>
</evidence>
<feature type="transmembrane region" description="Helical" evidence="5">
    <location>
        <begin position="150"/>
        <end position="170"/>
    </location>
</feature>
<keyword evidence="2 5" id="KW-0812">Transmembrane</keyword>
<name>A0A9P8L2D1_9PEZI</name>
<dbReference type="Gene3D" id="1.20.1070.10">
    <property type="entry name" value="Rhodopsin 7-helix transmembrane proteins"/>
    <property type="match status" value="1"/>
</dbReference>
<evidence type="ECO:0000313" key="7">
    <source>
        <dbReference type="Proteomes" id="UP000750711"/>
    </source>
</evidence>
<feature type="transmembrane region" description="Helical" evidence="5">
    <location>
        <begin position="33"/>
        <end position="51"/>
    </location>
</feature>